<dbReference type="InterPro" id="IPR024320">
    <property type="entry name" value="LPG_synthase_C"/>
</dbReference>
<protein>
    <recommendedName>
        <fullName evidence="1">Phosphatidylglycerol lysyltransferase C-terminal domain-containing protein</fullName>
    </recommendedName>
</protein>
<organism evidence="2 3">
    <name type="scientific">candidate division WWE3 bacterium CG22_combo_CG10-13_8_21_14_all_39_12</name>
    <dbReference type="NCBI Taxonomy" id="1975094"/>
    <lineage>
        <taxon>Bacteria</taxon>
        <taxon>Katanobacteria</taxon>
    </lineage>
</organism>
<evidence type="ECO:0000313" key="3">
    <source>
        <dbReference type="Proteomes" id="UP000228495"/>
    </source>
</evidence>
<dbReference type="Pfam" id="PF09924">
    <property type="entry name" value="LPG_synthase_C"/>
    <property type="match status" value="1"/>
</dbReference>
<evidence type="ECO:0000259" key="1">
    <source>
        <dbReference type="Pfam" id="PF09924"/>
    </source>
</evidence>
<accession>A0A2H0BGE3</accession>
<proteinExistence type="predicted"/>
<sequence>MGMNSIAQFPQFTPLSLSHKTIVTETYNSLKIPTSHRLFSNLFITDTDNSTHIARLNNNIIIDRGLYTNHEGVMICGENATSETLETVLRNDVKFVELSSIKTFDSKVDLDNSDYIYSTGKVALLEGSTYSNIRRKIRLPREVCTVGVVENDKVDEIWEMFEKWERENPLKKDILEREALEKALQFIDHLEIEYVGVYNNNLLVGFAGVEVTNHQHLMIHFIKAQTEIVGLSEFLFWQLAIMYRDRTTTINFEQDLGIVGLRQFKESLRPDIIQPVYTIASAKIV</sequence>
<dbReference type="PANTHER" id="PTHR41373:SF1">
    <property type="entry name" value="PHOSPHATIDYLGLYCEROL LYSYLTRANSFERASE C-TERMINAL DOMAIN-CONTAINING PROTEIN"/>
    <property type="match status" value="1"/>
</dbReference>
<evidence type="ECO:0000313" key="2">
    <source>
        <dbReference type="EMBL" id="PIP56058.1"/>
    </source>
</evidence>
<name>A0A2H0BGE3_UNCKA</name>
<comment type="caution">
    <text evidence="2">The sequence shown here is derived from an EMBL/GenBank/DDBJ whole genome shotgun (WGS) entry which is preliminary data.</text>
</comment>
<dbReference type="Proteomes" id="UP000228495">
    <property type="component" value="Unassembled WGS sequence"/>
</dbReference>
<dbReference type="AlphaFoldDB" id="A0A2H0BGE3"/>
<feature type="domain" description="Phosphatidylglycerol lysyltransferase C-terminal" evidence="1">
    <location>
        <begin position="104"/>
        <end position="279"/>
    </location>
</feature>
<reference evidence="2 3" key="1">
    <citation type="submission" date="2017-09" db="EMBL/GenBank/DDBJ databases">
        <title>Depth-based differentiation of microbial function through sediment-hosted aquifers and enrichment of novel symbionts in the deep terrestrial subsurface.</title>
        <authorList>
            <person name="Probst A.J."/>
            <person name="Ladd B."/>
            <person name="Jarett J.K."/>
            <person name="Geller-Mcgrath D.E."/>
            <person name="Sieber C.M."/>
            <person name="Emerson J.B."/>
            <person name="Anantharaman K."/>
            <person name="Thomas B.C."/>
            <person name="Malmstrom R."/>
            <person name="Stieglmeier M."/>
            <person name="Klingl A."/>
            <person name="Woyke T."/>
            <person name="Ryan C.M."/>
            <person name="Banfield J.F."/>
        </authorList>
    </citation>
    <scope>NUCLEOTIDE SEQUENCE [LARGE SCALE GENOMIC DNA]</scope>
    <source>
        <strain evidence="2">CG22_combo_CG10-13_8_21_14_all_39_12</strain>
    </source>
</reference>
<dbReference type="InterPro" id="IPR016181">
    <property type="entry name" value="Acyl_CoA_acyltransferase"/>
</dbReference>
<dbReference type="InterPro" id="IPR016732">
    <property type="entry name" value="UCP018688"/>
</dbReference>
<dbReference type="EMBL" id="PCSU01000091">
    <property type="protein sequence ID" value="PIP56058.1"/>
    <property type="molecule type" value="Genomic_DNA"/>
</dbReference>
<dbReference type="SUPFAM" id="SSF55729">
    <property type="entry name" value="Acyl-CoA N-acyltransferases (Nat)"/>
    <property type="match status" value="1"/>
</dbReference>
<dbReference type="PANTHER" id="PTHR41373">
    <property type="entry name" value="DUF2156 DOMAIN-CONTAINING PROTEIN"/>
    <property type="match status" value="1"/>
</dbReference>
<dbReference type="Gene3D" id="3.40.630.30">
    <property type="match status" value="1"/>
</dbReference>
<gene>
    <name evidence="2" type="ORF">COX05_05020</name>
</gene>